<feature type="domain" description="5'-3' DNA helicase ZGRF1-like N-terminal" evidence="1">
    <location>
        <begin position="5"/>
        <end position="80"/>
    </location>
</feature>
<evidence type="ECO:0000259" key="1">
    <source>
        <dbReference type="Pfam" id="PF10382"/>
    </source>
</evidence>
<dbReference type="GeneID" id="39875205"/>
<dbReference type="OrthoDB" id="365389at2759"/>
<keyword evidence="3" id="KW-1185">Reference proteome</keyword>
<dbReference type="RefSeq" id="XP_028867678.1">
    <property type="nucleotide sequence ID" value="XM_029011845.1"/>
</dbReference>
<dbReference type="Proteomes" id="UP000236319">
    <property type="component" value="Unassembled WGS sequence"/>
</dbReference>
<dbReference type="AlphaFoldDB" id="A0A2H6KEM1"/>
<dbReference type="VEuPathDB" id="PiroplasmaDB:BOVATA_029280"/>
<evidence type="ECO:0000313" key="3">
    <source>
        <dbReference type="Proteomes" id="UP000236319"/>
    </source>
</evidence>
<comment type="caution">
    <text evidence="2">The sequence shown here is derived from an EMBL/GenBank/DDBJ whole genome shotgun (WGS) entry which is preliminary data.</text>
</comment>
<evidence type="ECO:0000313" key="2">
    <source>
        <dbReference type="EMBL" id="GBE61435.1"/>
    </source>
</evidence>
<organism evidence="2 3">
    <name type="scientific">Babesia ovata</name>
    <dbReference type="NCBI Taxonomy" id="189622"/>
    <lineage>
        <taxon>Eukaryota</taxon>
        <taxon>Sar</taxon>
        <taxon>Alveolata</taxon>
        <taxon>Apicomplexa</taxon>
        <taxon>Aconoidasida</taxon>
        <taxon>Piroplasmida</taxon>
        <taxon>Babesiidae</taxon>
        <taxon>Babesia</taxon>
    </lineage>
</organism>
<reference evidence="2 3" key="1">
    <citation type="journal article" date="2017" name="BMC Genomics">
        <title>Whole-genome assembly of Babesia ovata and comparative genomics between closely related pathogens.</title>
        <authorList>
            <person name="Yamagishi J."/>
            <person name="Asada M."/>
            <person name="Hakimi H."/>
            <person name="Tanaka T.Q."/>
            <person name="Sugimoto C."/>
            <person name="Kawazu S."/>
        </authorList>
    </citation>
    <scope>NUCLEOTIDE SEQUENCE [LARGE SCALE GENOMIC DNA]</scope>
    <source>
        <strain evidence="2 3">Miyake</strain>
    </source>
</reference>
<accession>A0A2H6KEM1</accession>
<proteinExistence type="predicted"/>
<dbReference type="EMBL" id="BDSA01000003">
    <property type="protein sequence ID" value="GBE61435.1"/>
    <property type="molecule type" value="Genomic_DNA"/>
</dbReference>
<dbReference type="InterPro" id="IPR018838">
    <property type="entry name" value="ZGRF1-like_N"/>
</dbReference>
<protein>
    <recommendedName>
        <fullName evidence="1">5'-3' DNA helicase ZGRF1-like N-terminal domain-containing protein</fullName>
    </recommendedName>
</protein>
<name>A0A2H6KEM1_9APIC</name>
<gene>
    <name evidence="2" type="ORF">BOVATA_029280</name>
</gene>
<sequence length="357" mass="38857">MVSREYSCLFARNSDKKNKTWRDGVISVHATHRFARVSLYEINGHNSAVDSAIDAFDLFNRDYDNLTGETITSPRFIIKVLGVNTDFKKTTDDRIPPALESVRSFLPAKRISRTPALGTCRAFKKYCATQDTTPNSLQALPGALRGCGNGSNELHSLANTGRCTEITTITDRNTYRATNKSTMGVAFSHPSSESMRESVSPYSSKKIVDTISLSLHDAETRNPPSPVISPNSTSMLTRTFAVNRSTQVPVTLPTISVMDAKCAIGPVDGTEKQFCEAGSGFKNTSPTQRCCDLKENAPPQEPAVVSLGNEMMVNLLQTADDILYAHKSFDEAPIVDAELIGCIESALDHLGNLQAGL</sequence>
<dbReference type="Pfam" id="PF10382">
    <property type="entry name" value="ZGRF1-like_N"/>
    <property type="match status" value="1"/>
</dbReference>